<reference evidence="3 4" key="1">
    <citation type="journal article" date="2018" name="Nat. Ecol. Evol.">
        <title>Pezizomycetes genomes reveal the molecular basis of ectomycorrhizal truffle lifestyle.</title>
        <authorList>
            <person name="Murat C."/>
            <person name="Payen T."/>
            <person name="Noel B."/>
            <person name="Kuo A."/>
            <person name="Morin E."/>
            <person name="Chen J."/>
            <person name="Kohler A."/>
            <person name="Krizsan K."/>
            <person name="Balestrini R."/>
            <person name="Da Silva C."/>
            <person name="Montanini B."/>
            <person name="Hainaut M."/>
            <person name="Levati E."/>
            <person name="Barry K.W."/>
            <person name="Belfiori B."/>
            <person name="Cichocki N."/>
            <person name="Clum A."/>
            <person name="Dockter R.B."/>
            <person name="Fauchery L."/>
            <person name="Guy J."/>
            <person name="Iotti M."/>
            <person name="Le Tacon F."/>
            <person name="Lindquist E.A."/>
            <person name="Lipzen A."/>
            <person name="Malagnac F."/>
            <person name="Mello A."/>
            <person name="Molinier V."/>
            <person name="Miyauchi S."/>
            <person name="Poulain J."/>
            <person name="Riccioni C."/>
            <person name="Rubini A."/>
            <person name="Sitrit Y."/>
            <person name="Splivallo R."/>
            <person name="Traeger S."/>
            <person name="Wang M."/>
            <person name="Zifcakova L."/>
            <person name="Wipf D."/>
            <person name="Zambonelli A."/>
            <person name="Paolocci F."/>
            <person name="Nowrousian M."/>
            <person name="Ottonello S."/>
            <person name="Baldrian P."/>
            <person name="Spatafora J.W."/>
            <person name="Henrissat B."/>
            <person name="Nagy L.G."/>
            <person name="Aury J.M."/>
            <person name="Wincker P."/>
            <person name="Grigoriev I.V."/>
            <person name="Bonfante P."/>
            <person name="Martin F.M."/>
        </authorList>
    </citation>
    <scope>NUCLEOTIDE SEQUENCE [LARGE SCALE GENOMIC DNA]</scope>
    <source>
        <strain evidence="3 4">ATCC MYA-4762</strain>
    </source>
</reference>
<dbReference type="InterPro" id="IPR000195">
    <property type="entry name" value="Rab-GAP-TBC_dom"/>
</dbReference>
<dbReference type="SUPFAM" id="SSF47923">
    <property type="entry name" value="Ypt/Rab-GAP domain of gyp1p"/>
    <property type="match status" value="2"/>
</dbReference>
<dbReference type="SMART" id="SM00164">
    <property type="entry name" value="TBC"/>
    <property type="match status" value="1"/>
</dbReference>
<evidence type="ECO:0000313" key="4">
    <source>
        <dbReference type="Proteomes" id="UP000267821"/>
    </source>
</evidence>
<dbReference type="FunCoup" id="A0A3N4M1N8">
    <property type="interactions" value="49"/>
</dbReference>
<keyword evidence="4" id="KW-1185">Reference proteome</keyword>
<gene>
    <name evidence="3" type="ORF">L211DRAFT_817238</name>
</gene>
<feature type="domain" description="Rab-GAP TBC" evidence="2">
    <location>
        <begin position="50"/>
        <end position="241"/>
    </location>
</feature>
<dbReference type="Gene3D" id="1.10.8.1310">
    <property type="match status" value="1"/>
</dbReference>
<dbReference type="GO" id="GO:0005096">
    <property type="term" value="F:GTPase activator activity"/>
    <property type="evidence" value="ECO:0007669"/>
    <property type="project" value="UniProtKB-KW"/>
</dbReference>
<organism evidence="3 4">
    <name type="scientific">Terfezia boudieri ATCC MYA-4762</name>
    <dbReference type="NCBI Taxonomy" id="1051890"/>
    <lineage>
        <taxon>Eukaryota</taxon>
        <taxon>Fungi</taxon>
        <taxon>Dikarya</taxon>
        <taxon>Ascomycota</taxon>
        <taxon>Pezizomycotina</taxon>
        <taxon>Pezizomycetes</taxon>
        <taxon>Pezizales</taxon>
        <taxon>Pezizaceae</taxon>
        <taxon>Terfezia</taxon>
    </lineage>
</organism>
<name>A0A3N4M1N8_9PEZI</name>
<dbReference type="PANTHER" id="PTHR20913:SF7">
    <property type="entry name" value="RE60063P"/>
    <property type="match status" value="1"/>
</dbReference>
<accession>A0A3N4M1N8</accession>
<dbReference type="InterPro" id="IPR045913">
    <property type="entry name" value="TBC20/Gyp8-like"/>
</dbReference>
<dbReference type="GO" id="GO:0005789">
    <property type="term" value="C:endoplasmic reticulum membrane"/>
    <property type="evidence" value="ECO:0007669"/>
    <property type="project" value="TreeGrafter"/>
</dbReference>
<evidence type="ECO:0000313" key="3">
    <source>
        <dbReference type="EMBL" id="RPB28970.1"/>
    </source>
</evidence>
<evidence type="ECO:0000259" key="2">
    <source>
        <dbReference type="PROSITE" id="PS50086"/>
    </source>
</evidence>
<dbReference type="EMBL" id="ML121528">
    <property type="protein sequence ID" value="RPB28970.1"/>
    <property type="molecule type" value="Genomic_DNA"/>
</dbReference>
<dbReference type="Pfam" id="PF00566">
    <property type="entry name" value="RabGAP-TBC"/>
    <property type="match status" value="1"/>
</dbReference>
<dbReference type="AlphaFoldDB" id="A0A3N4M1N8"/>
<dbReference type="FunFam" id="1.10.8.1310:FF:000001">
    <property type="entry name" value="TBC1 domain family, member 20"/>
    <property type="match status" value="1"/>
</dbReference>
<dbReference type="OrthoDB" id="206700at2759"/>
<dbReference type="STRING" id="1051890.A0A3N4M1N8"/>
<proteinExistence type="predicted"/>
<dbReference type="Proteomes" id="UP000267821">
    <property type="component" value="Unassembled WGS sequence"/>
</dbReference>
<evidence type="ECO:0000256" key="1">
    <source>
        <dbReference type="ARBA" id="ARBA00022468"/>
    </source>
</evidence>
<keyword evidence="1" id="KW-0343">GTPase activation</keyword>
<sequence length="417" mass="47699">MGEKASLIKNEVKVKFDFGSVEEKREKIEQACRDRDLNMIANLALSTDGLLADDIRQEVWPLFLGYAHFTEDGIKPANPRREDWEKLPPHKDEDQVRLDVDRSFVYYPKNMSPRETADRKKELSRLIIEVLRRHPMLCYFQGFHDICQVFLLVLGVEAAVMATEHIALLRIRDFMLPSLGPALDHLHLLYPLLLSADKRLCEHLSRTKPFFALAATLTLYAHDIQEYSNIARLFDVFLATDPVFPLYLFAQVVLQRRDELFDIPDDEPEMLHSVLSKLPKPLDLEGLISKALLLLGKYPPEKLSTWVQISNKSVLKTSRRAGPFRSKDRPAHPDLRQAECLLLKQTAEVDRKRKLKEICDQVTRYKPQAIKIGVTVVVGLSAIAIGAYLSKSSTLGWAEVGKPLGFVKLVLNYFRRS</sequence>
<dbReference type="Gene3D" id="1.10.472.80">
    <property type="entry name" value="Ypt/Rab-GAP domain of gyp1p, domain 3"/>
    <property type="match status" value="1"/>
</dbReference>
<dbReference type="GO" id="GO:0006888">
    <property type="term" value="P:endoplasmic reticulum to Golgi vesicle-mediated transport"/>
    <property type="evidence" value="ECO:0007669"/>
    <property type="project" value="TreeGrafter"/>
</dbReference>
<dbReference type="FunFam" id="1.10.472.80:FF:000060">
    <property type="entry name" value="TBC domain protein, putative"/>
    <property type="match status" value="1"/>
</dbReference>
<dbReference type="PANTHER" id="PTHR20913">
    <property type="entry name" value="TBC1 DOMAIN FAMILY MEMBER 20/GTPASE"/>
    <property type="match status" value="1"/>
</dbReference>
<dbReference type="PROSITE" id="PS50086">
    <property type="entry name" value="TBC_RABGAP"/>
    <property type="match status" value="1"/>
</dbReference>
<dbReference type="InParanoid" id="A0A3N4M1N8"/>
<protein>
    <recommendedName>
        <fullName evidence="2">Rab-GAP TBC domain-containing protein</fullName>
    </recommendedName>
</protein>
<dbReference type="InterPro" id="IPR035969">
    <property type="entry name" value="Rab-GAP_TBC_sf"/>
</dbReference>